<dbReference type="eggNOG" id="ENOG502S5B6">
    <property type="taxonomic scope" value="Eukaryota"/>
</dbReference>
<dbReference type="PANTHER" id="PTHR37614:SF2">
    <property type="entry name" value="OS02G0121400 PROTEIN"/>
    <property type="match status" value="1"/>
</dbReference>
<sequence>MKLKQRQRNYDVLDWSEREVETAEILALLYHRFSLLSSVTYSWGCKKQRSAIQNNPSSYGGAAVLPPSSDAGKAQASSPATPLSFPATESDDKTKPFKNKVSLKRKREHYLNMIEDLTKNKDSINQEIENVKRHYEQLKEYNFKLKAKQKELSINGPKGEYKNLNLVINQPIQVSVNSSNFTVENEEKMKQQIMEIPNHHNHSNFGLVQFQCASSSSNPTLQVGSSSLGRNSSNMGPLAIPDLNLSIEESVHVDTCQPLDEATSNNNNNNMDLSKVMAAQARQRRIQIFRLKKPVVGNNNTKQRQPSYR</sequence>
<dbReference type="PANTHER" id="PTHR37614">
    <property type="entry name" value="OS02G0121400 PROTEIN"/>
    <property type="match status" value="1"/>
</dbReference>
<dbReference type="OMA" id="QIRNTEC"/>
<dbReference type="Proteomes" id="UP000002051">
    <property type="component" value="Unassembled WGS sequence"/>
</dbReference>
<reference evidence="5" key="3">
    <citation type="submission" date="2015-04" db="UniProtKB">
        <authorList>
            <consortium name="EnsemblPlants"/>
        </authorList>
    </citation>
    <scope>IDENTIFICATION</scope>
    <source>
        <strain evidence="5">cv. Jemalong A17</strain>
    </source>
</reference>
<dbReference type="KEGG" id="mtr:11414292"/>
<dbReference type="EMBL" id="PSQE01000001">
    <property type="protein sequence ID" value="RHN77612.1"/>
    <property type="molecule type" value="Genomic_DNA"/>
</dbReference>
<dbReference type="OrthoDB" id="1721092at2759"/>
<evidence type="ECO:0000313" key="4">
    <source>
        <dbReference type="EMBL" id="RHN77612.1"/>
    </source>
</evidence>
<organism evidence="3 6">
    <name type="scientific">Medicago truncatula</name>
    <name type="common">Barrel medic</name>
    <name type="synonym">Medicago tribuloides</name>
    <dbReference type="NCBI Taxonomy" id="3880"/>
    <lineage>
        <taxon>Eukaryota</taxon>
        <taxon>Viridiplantae</taxon>
        <taxon>Streptophyta</taxon>
        <taxon>Embryophyta</taxon>
        <taxon>Tracheophyta</taxon>
        <taxon>Spermatophyta</taxon>
        <taxon>Magnoliopsida</taxon>
        <taxon>eudicotyledons</taxon>
        <taxon>Gunneridae</taxon>
        <taxon>Pentapetalae</taxon>
        <taxon>rosids</taxon>
        <taxon>fabids</taxon>
        <taxon>Fabales</taxon>
        <taxon>Fabaceae</taxon>
        <taxon>Papilionoideae</taxon>
        <taxon>50 kb inversion clade</taxon>
        <taxon>NPAAA clade</taxon>
        <taxon>Hologalegina</taxon>
        <taxon>IRL clade</taxon>
        <taxon>Trifolieae</taxon>
        <taxon>Medicago</taxon>
    </lineage>
</organism>
<dbReference type="AlphaFoldDB" id="G7I779"/>
<evidence type="ECO:0000313" key="3">
    <source>
        <dbReference type="EMBL" id="AES59742.1"/>
    </source>
</evidence>
<evidence type="ECO:0000313" key="5">
    <source>
        <dbReference type="EnsemblPlants" id="AES59742"/>
    </source>
</evidence>
<name>G7I779_MEDTR</name>
<reference evidence="4" key="4">
    <citation type="journal article" date="2018" name="Nat. Plants">
        <title>Whole-genome landscape of Medicago truncatula symbiotic genes.</title>
        <authorList>
            <person name="Pecrix Y."/>
            <person name="Gamas P."/>
            <person name="Carrere S."/>
        </authorList>
    </citation>
    <scope>NUCLEOTIDE SEQUENCE</scope>
    <source>
        <tissue evidence="4">Leaves</tissue>
    </source>
</reference>
<gene>
    <name evidence="5" type="primary">11414292</name>
    <name evidence="3" type="ordered locus">MTR_1g025290</name>
    <name evidence="4" type="ORF">MtrunA17_Chr1g0156641</name>
</gene>
<proteinExistence type="predicted"/>
<dbReference type="EnsemblPlants" id="AES59742">
    <property type="protein sequence ID" value="AES59742"/>
    <property type="gene ID" value="MTR_1g025290"/>
</dbReference>
<dbReference type="Gramene" id="rna1082">
    <property type="protein sequence ID" value="RHN77612.1"/>
    <property type="gene ID" value="gene1082"/>
</dbReference>
<evidence type="ECO:0000256" key="1">
    <source>
        <dbReference type="SAM" id="Coils"/>
    </source>
</evidence>
<evidence type="ECO:0000313" key="6">
    <source>
        <dbReference type="Proteomes" id="UP000002051"/>
    </source>
</evidence>
<dbReference type="Proteomes" id="UP000265566">
    <property type="component" value="Chromosome 1"/>
</dbReference>
<accession>G7I779</accession>
<evidence type="ECO:0000256" key="2">
    <source>
        <dbReference type="SAM" id="MobiDB-lite"/>
    </source>
</evidence>
<dbReference type="EMBL" id="CM001217">
    <property type="protein sequence ID" value="AES59742.1"/>
    <property type="molecule type" value="Genomic_DNA"/>
</dbReference>
<reference evidence="3 6" key="1">
    <citation type="journal article" date="2011" name="Nature">
        <title>The Medicago genome provides insight into the evolution of rhizobial symbioses.</title>
        <authorList>
            <person name="Young N.D."/>
            <person name="Debelle F."/>
            <person name="Oldroyd G.E."/>
            <person name="Geurts R."/>
            <person name="Cannon S.B."/>
            <person name="Udvardi M.K."/>
            <person name="Benedito V.A."/>
            <person name="Mayer K.F."/>
            <person name="Gouzy J."/>
            <person name="Schoof H."/>
            <person name="Van de Peer Y."/>
            <person name="Proost S."/>
            <person name="Cook D.R."/>
            <person name="Meyers B.C."/>
            <person name="Spannagl M."/>
            <person name="Cheung F."/>
            <person name="De Mita S."/>
            <person name="Krishnakumar V."/>
            <person name="Gundlach H."/>
            <person name="Zhou S."/>
            <person name="Mudge J."/>
            <person name="Bharti A.K."/>
            <person name="Murray J.D."/>
            <person name="Naoumkina M.A."/>
            <person name="Rosen B."/>
            <person name="Silverstein K.A."/>
            <person name="Tang H."/>
            <person name="Rombauts S."/>
            <person name="Zhao P.X."/>
            <person name="Zhou P."/>
            <person name="Barbe V."/>
            <person name="Bardou P."/>
            <person name="Bechner M."/>
            <person name="Bellec A."/>
            <person name="Berger A."/>
            <person name="Berges H."/>
            <person name="Bidwell S."/>
            <person name="Bisseling T."/>
            <person name="Choisne N."/>
            <person name="Couloux A."/>
            <person name="Denny R."/>
            <person name="Deshpande S."/>
            <person name="Dai X."/>
            <person name="Doyle J.J."/>
            <person name="Dudez A.M."/>
            <person name="Farmer A.D."/>
            <person name="Fouteau S."/>
            <person name="Franken C."/>
            <person name="Gibelin C."/>
            <person name="Gish J."/>
            <person name="Goldstein S."/>
            <person name="Gonzalez A.J."/>
            <person name="Green P.J."/>
            <person name="Hallab A."/>
            <person name="Hartog M."/>
            <person name="Hua A."/>
            <person name="Humphray S.J."/>
            <person name="Jeong D.H."/>
            <person name="Jing Y."/>
            <person name="Jocker A."/>
            <person name="Kenton S.M."/>
            <person name="Kim D.J."/>
            <person name="Klee K."/>
            <person name="Lai H."/>
            <person name="Lang C."/>
            <person name="Lin S."/>
            <person name="Macmil S.L."/>
            <person name="Magdelenat G."/>
            <person name="Matthews L."/>
            <person name="McCorrison J."/>
            <person name="Monaghan E.L."/>
            <person name="Mun J.H."/>
            <person name="Najar F.Z."/>
            <person name="Nicholson C."/>
            <person name="Noirot C."/>
            <person name="O'Bleness M."/>
            <person name="Paule C.R."/>
            <person name="Poulain J."/>
            <person name="Prion F."/>
            <person name="Qin B."/>
            <person name="Qu C."/>
            <person name="Retzel E.F."/>
            <person name="Riddle C."/>
            <person name="Sallet E."/>
            <person name="Samain S."/>
            <person name="Samson N."/>
            <person name="Sanders I."/>
            <person name="Saurat O."/>
            <person name="Scarpelli C."/>
            <person name="Schiex T."/>
            <person name="Segurens B."/>
            <person name="Severin A.J."/>
            <person name="Sherrier D.J."/>
            <person name="Shi R."/>
            <person name="Sims S."/>
            <person name="Singer S.R."/>
            <person name="Sinharoy S."/>
            <person name="Sterck L."/>
            <person name="Viollet A."/>
            <person name="Wang B.B."/>
            <person name="Wang K."/>
            <person name="Wang M."/>
            <person name="Wang X."/>
            <person name="Warfsmann J."/>
            <person name="Weissenbach J."/>
            <person name="White D.D."/>
            <person name="White J.D."/>
            <person name="Wiley G.B."/>
            <person name="Wincker P."/>
            <person name="Xing Y."/>
            <person name="Yang L."/>
            <person name="Yao Z."/>
            <person name="Ying F."/>
            <person name="Zhai J."/>
            <person name="Zhou L."/>
            <person name="Zuber A."/>
            <person name="Denarie J."/>
            <person name="Dixon R.A."/>
            <person name="May G.D."/>
            <person name="Schwartz D.C."/>
            <person name="Rogers J."/>
            <person name="Quetier F."/>
            <person name="Town C.D."/>
            <person name="Roe B.A."/>
        </authorList>
    </citation>
    <scope>NUCLEOTIDE SEQUENCE [LARGE SCALE GENOMIC DNA]</scope>
    <source>
        <strain evidence="3">A17</strain>
        <strain evidence="5 6">cv. Jemalong A17</strain>
    </source>
</reference>
<dbReference type="PaxDb" id="3880-AES59742"/>
<reference evidence="3 6" key="2">
    <citation type="journal article" date="2014" name="BMC Genomics">
        <title>An improved genome release (version Mt4.0) for the model legume Medicago truncatula.</title>
        <authorList>
            <person name="Tang H."/>
            <person name="Krishnakumar V."/>
            <person name="Bidwell S."/>
            <person name="Rosen B."/>
            <person name="Chan A."/>
            <person name="Zhou S."/>
            <person name="Gentzbittel L."/>
            <person name="Childs K.L."/>
            <person name="Yandell M."/>
            <person name="Gundlach H."/>
            <person name="Mayer K.F."/>
            <person name="Schwartz D.C."/>
            <person name="Town C.D."/>
        </authorList>
    </citation>
    <scope>GENOME REANNOTATION</scope>
    <source>
        <strain evidence="5 6">cv. Jemalong A17</strain>
    </source>
</reference>
<feature type="region of interest" description="Disordered" evidence="2">
    <location>
        <begin position="63"/>
        <end position="98"/>
    </location>
</feature>
<protein>
    <submittedName>
        <fullName evidence="4">Putative transcription factor bZIP family</fullName>
    </submittedName>
</protein>
<keyword evidence="6" id="KW-1185">Reference proteome</keyword>
<feature type="coiled-coil region" evidence="1">
    <location>
        <begin position="100"/>
        <end position="151"/>
    </location>
</feature>
<keyword evidence="1" id="KW-0175">Coiled coil</keyword>
<dbReference type="HOGENOM" id="CLU_901284_0_0_1"/>